<accession>A0A411X1S0</accession>
<dbReference type="Proteomes" id="UP000628442">
    <property type="component" value="Unassembled WGS sequence"/>
</dbReference>
<reference evidence="1" key="1">
    <citation type="journal article" date="2014" name="Int. J. Syst. Evol. Microbiol.">
        <title>Complete genome sequence of Corynebacterium casei LMG S-19264T (=DSM 44701T), isolated from a smear-ripened cheese.</title>
        <authorList>
            <consortium name="US DOE Joint Genome Institute (JGI-PGF)"/>
            <person name="Walter F."/>
            <person name="Albersmeier A."/>
            <person name="Kalinowski J."/>
            <person name="Ruckert C."/>
        </authorList>
    </citation>
    <scope>NUCLEOTIDE SEQUENCE</scope>
    <source>
        <strain evidence="1">KCTC 12343</strain>
    </source>
</reference>
<dbReference type="OrthoDB" id="8907308at2"/>
<keyword evidence="3" id="KW-1185">Reference proteome</keyword>
<dbReference type="RefSeq" id="WP_131147018.1">
    <property type="nucleotide sequence ID" value="NZ_BMWV01000011.1"/>
</dbReference>
<name>A0A411X1S0_9BURK</name>
<dbReference type="EMBL" id="BMWV01000011">
    <property type="protein sequence ID" value="GGY57347.1"/>
    <property type="molecule type" value="Genomic_DNA"/>
</dbReference>
<organism evidence="1 4">
    <name type="scientific">Pseudoduganella albidiflava</name>
    <dbReference type="NCBI Taxonomy" id="321983"/>
    <lineage>
        <taxon>Bacteria</taxon>
        <taxon>Pseudomonadati</taxon>
        <taxon>Pseudomonadota</taxon>
        <taxon>Betaproteobacteria</taxon>
        <taxon>Burkholderiales</taxon>
        <taxon>Oxalobacteraceae</taxon>
        <taxon>Telluria group</taxon>
        <taxon>Pseudoduganella</taxon>
    </lineage>
</organism>
<proteinExistence type="predicted"/>
<evidence type="ECO:0000313" key="2">
    <source>
        <dbReference type="EMBL" id="QBI02909.1"/>
    </source>
</evidence>
<evidence type="ECO:0000313" key="3">
    <source>
        <dbReference type="Proteomes" id="UP000292307"/>
    </source>
</evidence>
<gene>
    <name evidence="2" type="ORF">EYF70_20205</name>
    <name evidence="1" type="ORF">GCM10007387_44890</name>
</gene>
<reference evidence="2 3" key="2">
    <citation type="submission" date="2019-02" db="EMBL/GenBank/DDBJ databases">
        <title>Draft Genome Sequences of Six Type Strains of the Genus Massilia.</title>
        <authorList>
            <person name="Miess H."/>
            <person name="Frediansyhah A."/>
            <person name="Gross H."/>
        </authorList>
    </citation>
    <scope>NUCLEOTIDE SEQUENCE [LARGE SCALE GENOMIC DNA]</scope>
    <source>
        <strain evidence="2 3">DSM 17472</strain>
    </source>
</reference>
<dbReference type="AlphaFoldDB" id="A0A411X1S0"/>
<evidence type="ECO:0000313" key="1">
    <source>
        <dbReference type="EMBL" id="GGY57347.1"/>
    </source>
</evidence>
<protein>
    <submittedName>
        <fullName evidence="1">Uncharacterized protein</fullName>
    </submittedName>
</protein>
<reference evidence="1" key="3">
    <citation type="submission" date="2022-12" db="EMBL/GenBank/DDBJ databases">
        <authorList>
            <person name="Sun Q."/>
            <person name="Kim S."/>
        </authorList>
    </citation>
    <scope>NUCLEOTIDE SEQUENCE</scope>
    <source>
        <strain evidence="1">KCTC 12343</strain>
    </source>
</reference>
<dbReference type="EMBL" id="CP036401">
    <property type="protein sequence ID" value="QBI02909.1"/>
    <property type="molecule type" value="Genomic_DNA"/>
</dbReference>
<sequence>MDNKDDKRTQLIRAMLAQPGGADAAERHLLPWRSLALHLSPLIGENGFSALYGRTGRLLAAQHGWLTTGPSSQPLDALFRTLMEDLARAEPAQAAQANEALLATFARLLTELIGEGLTTRLIDTAWNGVQVPNNAGEQK</sequence>
<dbReference type="Proteomes" id="UP000292307">
    <property type="component" value="Chromosome"/>
</dbReference>
<evidence type="ECO:0000313" key="4">
    <source>
        <dbReference type="Proteomes" id="UP000628442"/>
    </source>
</evidence>